<evidence type="ECO:0000256" key="1">
    <source>
        <dbReference type="ARBA" id="ARBA00001231"/>
    </source>
</evidence>
<gene>
    <name evidence="8" type="ORF">FGM00_05880</name>
</gene>
<dbReference type="RefSeq" id="WP_138852002.1">
    <property type="nucleotide sequence ID" value="NZ_CP040710.1"/>
</dbReference>
<proteinExistence type="inferred from homology"/>
<comment type="similarity">
    <text evidence="2">Belongs to the glycosyl hydrolase 3 family.</text>
</comment>
<evidence type="ECO:0000256" key="4">
    <source>
        <dbReference type="ARBA" id="ARBA00022801"/>
    </source>
</evidence>
<name>A0A5B7SS33_9FLAO</name>
<evidence type="ECO:0000256" key="5">
    <source>
        <dbReference type="ARBA" id="ARBA00023295"/>
    </source>
</evidence>
<dbReference type="OrthoDB" id="9805821at2"/>
<dbReference type="InterPro" id="IPR019800">
    <property type="entry name" value="Glyco_hydro_3_AS"/>
</dbReference>
<dbReference type="SUPFAM" id="SSF56601">
    <property type="entry name" value="beta-lactamase/transpeptidase-like"/>
    <property type="match status" value="1"/>
</dbReference>
<evidence type="ECO:0000256" key="3">
    <source>
        <dbReference type="ARBA" id="ARBA00012663"/>
    </source>
</evidence>
<sequence length="970" mass="108910">MRIRFVLPFFLFTTIALIGQGNPLVTNDSLAQRKWVDSKYEAMSLEEKFGQLFMVMVHSDADKASREKVADLIKTQHLGGVIFSTGGPVRQAKLTNEYQKLSKIPLLVAMDAEWGLAMRLDSTYAFPWNMTLGAIKDNAIVEKVGRRIGEHAKRLGVHINFAPDIDININPKNPIIGNRSFGEDRENVAEKGIAYMKGLESAGVLSSGKHFPGHGDTATDSHHDLPVIDFSRKRLDSIELYPYRRLISEGLSSVMVAHLEVPNLEIKKGLPSSLSEQIITTILKEEMGFQGLVFTDALNMKGATNHGKNGDVELKAFIAGNDILLMPLDVGAAKQKLMKAFKKGKITEQRLAYSVKKILMAKYKAGLNDYKPVVSKNLYADLNSLQDDIIYEEAIENAITVVKNDFYMMGIKNLEKKKIAYVKFGDDDHLPFLNELNKYTTVTEVNAADINQFKTDLKDFNLVIIGHHKSNESPWKGYKFTQTELSWLKKIAEERSSNLILAVFAKPYALLDVPEFKGIDGVVVSYQNSPLAQRKTAQLLFGSIAAKGILPVSSHKDFPVNTNVQLKSLKRLGYSFPERVGLNSYKLARVDSLVKDGLDSLMFPGAQVLIARKGQVVYHKSFGKPTYSSKDSVSNDDLYDLASVTKILATLPMVMQMEEEGDIKLNDTFGEMIPGYDTTNLKDVTVLKALSHYGRLPAWIAFYVSTLDKNRKPSGEFYRNKPLDGFSIKVSDELYLTDAYKDSIYNRIGRQDLKSNRYRYSDVAYYVMKKYIEDKNGKRLDELVADFLYKPLGAMTTTYNPLEKFNLERIIPSEEDKYYRYETVQGYVHDMGAAMQGGVGGHAGLFSNANDVAKIMQMYLQEGFYGGDRFLESRTVKKFNTCYFCNKNVRRGVGFDKPDARGKGPACECVSPKSFGHSGFTGTYTWADPEEDLVYVFLSNRTYPTAANRLLVKSGLRTRIQGAIYEAMID</sequence>
<comment type="catalytic activity">
    <reaction evidence="1">
        <text>Hydrolysis of terminal non-reducing N-acetyl-D-hexosamine residues in N-acetyl-beta-D-hexosaminides.</text>
        <dbReference type="EC" id="3.2.1.52"/>
    </reaction>
</comment>
<dbReference type="Gene3D" id="3.40.710.10">
    <property type="entry name" value="DD-peptidase/beta-lactamase superfamily"/>
    <property type="match status" value="1"/>
</dbReference>
<dbReference type="PANTHER" id="PTHR30480">
    <property type="entry name" value="BETA-HEXOSAMINIDASE-RELATED"/>
    <property type="match status" value="1"/>
</dbReference>
<dbReference type="Gene3D" id="3.20.20.300">
    <property type="entry name" value="Glycoside hydrolase, family 3, N-terminal domain"/>
    <property type="match status" value="1"/>
</dbReference>
<keyword evidence="4" id="KW-0378">Hydrolase</keyword>
<reference evidence="8 9" key="1">
    <citation type="submission" date="2019-05" db="EMBL/GenBank/DDBJ databases">
        <title>Genome sequencing of F202Z8.</title>
        <authorList>
            <person name="Kwon Y.M."/>
        </authorList>
    </citation>
    <scope>NUCLEOTIDE SEQUENCE [LARGE SCALE GENOMIC DNA]</scope>
    <source>
        <strain evidence="8 9">F202Z8</strain>
    </source>
</reference>
<feature type="domain" description="Beta-lactamase-related" evidence="6">
    <location>
        <begin position="590"/>
        <end position="946"/>
    </location>
</feature>
<dbReference type="PRINTS" id="PR00133">
    <property type="entry name" value="GLHYDRLASE3"/>
</dbReference>
<dbReference type="InterPro" id="IPR001466">
    <property type="entry name" value="Beta-lactam-related"/>
</dbReference>
<dbReference type="InterPro" id="IPR050226">
    <property type="entry name" value="NagZ_Beta-hexosaminidase"/>
</dbReference>
<dbReference type="InterPro" id="IPR036962">
    <property type="entry name" value="Glyco_hydro_3_N_sf"/>
</dbReference>
<keyword evidence="5" id="KW-0326">Glycosidase</keyword>
<evidence type="ECO:0000313" key="8">
    <source>
        <dbReference type="EMBL" id="QCW99649.1"/>
    </source>
</evidence>
<protein>
    <recommendedName>
        <fullName evidence="3">beta-N-acetylhexosaminidase</fullName>
        <ecNumber evidence="3">3.2.1.52</ecNumber>
    </recommendedName>
</protein>
<dbReference type="PANTHER" id="PTHR30480:SF13">
    <property type="entry name" value="BETA-HEXOSAMINIDASE"/>
    <property type="match status" value="1"/>
</dbReference>
<dbReference type="InterPro" id="IPR001764">
    <property type="entry name" value="Glyco_hydro_3_N"/>
</dbReference>
<keyword evidence="9" id="KW-1185">Reference proteome</keyword>
<dbReference type="GO" id="GO:0009254">
    <property type="term" value="P:peptidoglycan turnover"/>
    <property type="evidence" value="ECO:0007669"/>
    <property type="project" value="TreeGrafter"/>
</dbReference>
<dbReference type="Proteomes" id="UP000310017">
    <property type="component" value="Chromosome"/>
</dbReference>
<dbReference type="InterPro" id="IPR012338">
    <property type="entry name" value="Beta-lactam/transpept-like"/>
</dbReference>
<dbReference type="SUPFAM" id="SSF51445">
    <property type="entry name" value="(Trans)glycosidases"/>
    <property type="match status" value="1"/>
</dbReference>
<evidence type="ECO:0000256" key="2">
    <source>
        <dbReference type="ARBA" id="ARBA00005336"/>
    </source>
</evidence>
<dbReference type="GO" id="GO:0004563">
    <property type="term" value="F:beta-N-acetylhexosaminidase activity"/>
    <property type="evidence" value="ECO:0007669"/>
    <property type="project" value="UniProtKB-EC"/>
</dbReference>
<feature type="domain" description="Glycoside hydrolase family 3 N-terminal" evidence="7">
    <location>
        <begin position="45"/>
        <end position="359"/>
    </location>
</feature>
<dbReference type="Pfam" id="PF00933">
    <property type="entry name" value="Glyco_hydro_3"/>
    <property type="match status" value="1"/>
</dbReference>
<evidence type="ECO:0000259" key="6">
    <source>
        <dbReference type="Pfam" id="PF00144"/>
    </source>
</evidence>
<organism evidence="8 9">
    <name type="scientific">Aggregatimonas sangjinii</name>
    <dbReference type="NCBI Taxonomy" id="2583587"/>
    <lineage>
        <taxon>Bacteria</taxon>
        <taxon>Pseudomonadati</taxon>
        <taxon>Bacteroidota</taxon>
        <taxon>Flavobacteriia</taxon>
        <taxon>Flavobacteriales</taxon>
        <taxon>Flavobacteriaceae</taxon>
        <taxon>Aggregatimonas</taxon>
    </lineage>
</organism>
<dbReference type="InterPro" id="IPR017853">
    <property type="entry name" value="GH"/>
</dbReference>
<dbReference type="GO" id="GO:0005975">
    <property type="term" value="P:carbohydrate metabolic process"/>
    <property type="evidence" value="ECO:0007669"/>
    <property type="project" value="InterPro"/>
</dbReference>
<dbReference type="Pfam" id="PF00144">
    <property type="entry name" value="Beta-lactamase"/>
    <property type="match status" value="1"/>
</dbReference>
<dbReference type="EMBL" id="CP040710">
    <property type="protein sequence ID" value="QCW99649.1"/>
    <property type="molecule type" value="Genomic_DNA"/>
</dbReference>
<dbReference type="EC" id="3.2.1.52" evidence="3"/>
<evidence type="ECO:0000259" key="7">
    <source>
        <dbReference type="Pfam" id="PF00933"/>
    </source>
</evidence>
<dbReference type="PROSITE" id="PS00775">
    <property type="entry name" value="GLYCOSYL_HYDROL_F3"/>
    <property type="match status" value="1"/>
</dbReference>
<accession>A0A5B7SS33</accession>
<dbReference type="AlphaFoldDB" id="A0A5B7SS33"/>
<evidence type="ECO:0000313" key="9">
    <source>
        <dbReference type="Proteomes" id="UP000310017"/>
    </source>
</evidence>
<dbReference type="KEGG" id="asag:FGM00_05880"/>